<comment type="similarity">
    <text evidence="1 6">Belongs to the XseB family.</text>
</comment>
<evidence type="ECO:0000256" key="3">
    <source>
        <dbReference type="ARBA" id="ARBA00022722"/>
    </source>
</evidence>
<gene>
    <name evidence="6" type="primary">xseB</name>
    <name evidence="7" type="ORF">HUK65_04100</name>
</gene>
<evidence type="ECO:0000256" key="4">
    <source>
        <dbReference type="ARBA" id="ARBA00022801"/>
    </source>
</evidence>
<evidence type="ECO:0000256" key="1">
    <source>
        <dbReference type="ARBA" id="ARBA00009998"/>
    </source>
</evidence>
<comment type="subcellular location">
    <subcellularLocation>
        <location evidence="6">Cytoplasm</location>
    </subcellularLocation>
</comment>
<proteinExistence type="inferred from homology"/>
<evidence type="ECO:0000256" key="2">
    <source>
        <dbReference type="ARBA" id="ARBA00022490"/>
    </source>
</evidence>
<keyword evidence="3 6" id="KW-0540">Nuclease</keyword>
<dbReference type="GO" id="GO:0006308">
    <property type="term" value="P:DNA catabolic process"/>
    <property type="evidence" value="ECO:0007669"/>
    <property type="project" value="UniProtKB-UniRule"/>
</dbReference>
<keyword evidence="8" id="KW-1185">Reference proteome</keyword>
<name>A0A7Z0HXL6_9RHOB</name>
<dbReference type="RefSeq" id="WP_179904871.1">
    <property type="nucleotide sequence ID" value="NZ_JACBXS010000006.1"/>
</dbReference>
<dbReference type="GO" id="GO:0005829">
    <property type="term" value="C:cytosol"/>
    <property type="evidence" value="ECO:0007669"/>
    <property type="project" value="TreeGrafter"/>
</dbReference>
<dbReference type="SUPFAM" id="SSF116842">
    <property type="entry name" value="XseB-like"/>
    <property type="match status" value="1"/>
</dbReference>
<dbReference type="Pfam" id="PF02609">
    <property type="entry name" value="Exonuc_VII_S"/>
    <property type="match status" value="1"/>
</dbReference>
<keyword evidence="4 6" id="KW-0378">Hydrolase</keyword>
<comment type="catalytic activity">
    <reaction evidence="6">
        <text>Exonucleolytic cleavage in either 5'- to 3'- or 3'- to 5'-direction to yield nucleoside 5'-phosphates.</text>
        <dbReference type="EC" id="3.1.11.6"/>
    </reaction>
</comment>
<dbReference type="Gene3D" id="1.10.287.1040">
    <property type="entry name" value="Exonuclease VII, small subunit"/>
    <property type="match status" value="1"/>
</dbReference>
<dbReference type="InterPro" id="IPR003761">
    <property type="entry name" value="Exonuc_VII_S"/>
</dbReference>
<dbReference type="PANTHER" id="PTHR34137">
    <property type="entry name" value="EXODEOXYRIBONUCLEASE 7 SMALL SUBUNIT"/>
    <property type="match status" value="1"/>
</dbReference>
<comment type="caution">
    <text evidence="7">The sequence shown here is derived from an EMBL/GenBank/DDBJ whole genome shotgun (WGS) entry which is preliminary data.</text>
</comment>
<accession>A0A7Z0HXL6</accession>
<sequence>MTDTPVEEMSFETALKALEDIVTRLESADVPLEESITLYERGAKLKAHCEARLNAAQEKVEAIRLAQSGEPAGTEPFNAG</sequence>
<dbReference type="EC" id="3.1.11.6" evidence="6"/>
<comment type="subunit">
    <text evidence="6">Heterooligomer composed of large and small subunits.</text>
</comment>
<dbReference type="Proteomes" id="UP000529417">
    <property type="component" value="Unassembled WGS sequence"/>
</dbReference>
<evidence type="ECO:0000313" key="7">
    <source>
        <dbReference type="EMBL" id="NYS24165.1"/>
    </source>
</evidence>
<dbReference type="GO" id="GO:0009318">
    <property type="term" value="C:exodeoxyribonuclease VII complex"/>
    <property type="evidence" value="ECO:0007669"/>
    <property type="project" value="UniProtKB-UniRule"/>
</dbReference>
<reference evidence="7 8" key="1">
    <citation type="journal article" date="2000" name="Arch. Microbiol.">
        <title>Rhodobaca bogoriensis gen. nov. and sp. nov., an alkaliphilic purple nonsulfur bacterium from African Rift Valley soda lakes.</title>
        <authorList>
            <person name="Milford A.D."/>
            <person name="Achenbach L.A."/>
            <person name="Jung D.O."/>
            <person name="Madigan M.T."/>
        </authorList>
    </citation>
    <scope>NUCLEOTIDE SEQUENCE [LARGE SCALE GENOMIC DNA]</scope>
    <source>
        <strain evidence="7 8">2376</strain>
    </source>
</reference>
<evidence type="ECO:0000313" key="8">
    <source>
        <dbReference type="Proteomes" id="UP000529417"/>
    </source>
</evidence>
<dbReference type="PIRSF" id="PIRSF006488">
    <property type="entry name" value="Exonuc_VII_S"/>
    <property type="match status" value="1"/>
</dbReference>
<dbReference type="AlphaFoldDB" id="A0A7Z0HXL6"/>
<dbReference type="EMBL" id="JACBXS010000006">
    <property type="protein sequence ID" value="NYS24165.1"/>
    <property type="molecule type" value="Genomic_DNA"/>
</dbReference>
<dbReference type="PANTHER" id="PTHR34137:SF1">
    <property type="entry name" value="EXODEOXYRIBONUCLEASE 7 SMALL SUBUNIT"/>
    <property type="match status" value="1"/>
</dbReference>
<keyword evidence="2 6" id="KW-0963">Cytoplasm</keyword>
<evidence type="ECO:0000256" key="5">
    <source>
        <dbReference type="ARBA" id="ARBA00022839"/>
    </source>
</evidence>
<dbReference type="NCBIfam" id="TIGR01280">
    <property type="entry name" value="xseB"/>
    <property type="match status" value="1"/>
</dbReference>
<organism evidence="7 8">
    <name type="scientific">Rhabdonatronobacter sediminivivens</name>
    <dbReference type="NCBI Taxonomy" id="2743469"/>
    <lineage>
        <taxon>Bacteria</taxon>
        <taxon>Pseudomonadati</taxon>
        <taxon>Pseudomonadota</taxon>
        <taxon>Alphaproteobacteria</taxon>
        <taxon>Rhodobacterales</taxon>
        <taxon>Paracoccaceae</taxon>
        <taxon>Rhabdonatronobacter</taxon>
    </lineage>
</organism>
<dbReference type="NCBIfam" id="NF002139">
    <property type="entry name" value="PRK00977.1-3"/>
    <property type="match status" value="1"/>
</dbReference>
<dbReference type="GO" id="GO:0008855">
    <property type="term" value="F:exodeoxyribonuclease VII activity"/>
    <property type="evidence" value="ECO:0007669"/>
    <property type="project" value="UniProtKB-UniRule"/>
</dbReference>
<keyword evidence="5 6" id="KW-0269">Exonuclease</keyword>
<comment type="function">
    <text evidence="6">Bidirectionally degrades single-stranded DNA into large acid-insoluble oligonucleotides, which are then degraded further into small acid-soluble oligonucleotides.</text>
</comment>
<dbReference type="HAMAP" id="MF_00337">
    <property type="entry name" value="Exonuc_7_S"/>
    <property type="match status" value="1"/>
</dbReference>
<dbReference type="InterPro" id="IPR037004">
    <property type="entry name" value="Exonuc_VII_ssu_sf"/>
</dbReference>
<evidence type="ECO:0000256" key="6">
    <source>
        <dbReference type="HAMAP-Rule" id="MF_00337"/>
    </source>
</evidence>
<protein>
    <recommendedName>
        <fullName evidence="6">Exodeoxyribonuclease 7 small subunit</fullName>
        <ecNumber evidence="6">3.1.11.6</ecNumber>
    </recommendedName>
    <alternativeName>
        <fullName evidence="6">Exodeoxyribonuclease VII small subunit</fullName>
        <shortName evidence="6">Exonuclease VII small subunit</shortName>
    </alternativeName>
</protein>